<accession>A0A9P4Y7B3</accession>
<comment type="caution">
    <text evidence="2">The sequence shown here is derived from an EMBL/GenBank/DDBJ whole genome shotgun (WGS) entry which is preliminary data.</text>
</comment>
<feature type="non-terminal residue" evidence="2">
    <location>
        <position position="143"/>
    </location>
</feature>
<gene>
    <name evidence="2" type="ORF">M406DRAFT_224040</name>
</gene>
<feature type="non-terminal residue" evidence="2">
    <location>
        <position position="1"/>
    </location>
</feature>
<name>A0A9P4Y7B3_CRYP1</name>
<evidence type="ECO:0000313" key="2">
    <source>
        <dbReference type="EMBL" id="KAF3768279.1"/>
    </source>
</evidence>
<dbReference type="AlphaFoldDB" id="A0A9P4Y7B3"/>
<keyword evidence="1" id="KW-0175">Coiled coil</keyword>
<keyword evidence="3" id="KW-1185">Reference proteome</keyword>
<dbReference type="GeneID" id="63832800"/>
<organism evidence="2 3">
    <name type="scientific">Cryphonectria parasitica (strain ATCC 38755 / EP155)</name>
    <dbReference type="NCBI Taxonomy" id="660469"/>
    <lineage>
        <taxon>Eukaryota</taxon>
        <taxon>Fungi</taxon>
        <taxon>Dikarya</taxon>
        <taxon>Ascomycota</taxon>
        <taxon>Pezizomycotina</taxon>
        <taxon>Sordariomycetes</taxon>
        <taxon>Sordariomycetidae</taxon>
        <taxon>Diaporthales</taxon>
        <taxon>Cryphonectriaceae</taxon>
        <taxon>Cryphonectria-Endothia species complex</taxon>
        <taxon>Cryphonectria</taxon>
    </lineage>
</organism>
<reference evidence="2" key="1">
    <citation type="journal article" date="2020" name="Phytopathology">
        <title>Genome sequence of the chestnut blight fungus Cryphonectria parasitica EP155: A fundamental resource for an archetypical invasive plant pathogen.</title>
        <authorList>
            <person name="Crouch J.A."/>
            <person name="Dawe A."/>
            <person name="Aerts A."/>
            <person name="Barry K."/>
            <person name="Churchill A.C.L."/>
            <person name="Grimwood J."/>
            <person name="Hillman B."/>
            <person name="Milgroom M.G."/>
            <person name="Pangilinan J."/>
            <person name="Smith M."/>
            <person name="Salamov A."/>
            <person name="Schmutz J."/>
            <person name="Yadav J."/>
            <person name="Grigoriev I.V."/>
            <person name="Nuss D."/>
        </authorList>
    </citation>
    <scope>NUCLEOTIDE SEQUENCE</scope>
    <source>
        <strain evidence="2">EP155</strain>
    </source>
</reference>
<evidence type="ECO:0000256" key="1">
    <source>
        <dbReference type="SAM" id="Coils"/>
    </source>
</evidence>
<proteinExistence type="predicted"/>
<dbReference type="EMBL" id="MU032345">
    <property type="protein sequence ID" value="KAF3768279.1"/>
    <property type="molecule type" value="Genomic_DNA"/>
</dbReference>
<protein>
    <submittedName>
        <fullName evidence="2">Uncharacterized protein</fullName>
    </submittedName>
</protein>
<evidence type="ECO:0000313" key="3">
    <source>
        <dbReference type="Proteomes" id="UP000803844"/>
    </source>
</evidence>
<dbReference type="Proteomes" id="UP000803844">
    <property type="component" value="Unassembled WGS sequence"/>
</dbReference>
<feature type="coiled-coil region" evidence="1">
    <location>
        <begin position="102"/>
        <end position="129"/>
    </location>
</feature>
<dbReference type="RefSeq" id="XP_040779240.1">
    <property type="nucleotide sequence ID" value="XM_040915671.1"/>
</dbReference>
<sequence length="143" mass="16073">LNRINKLHSNRSVKTQERYRFAELISAFGVEMPACAHCRETGAFCRFAENSSRCGKYVSLDQSCNTGRFSASAAGRLIREKRKVLSEEAEAESANAAALQALLASQARLDRARKQRKLLEERAAEMIRRGFNSLEGFADEEDR</sequence>